<name>A0A133U814_9EURY</name>
<dbReference type="GO" id="GO:0003677">
    <property type="term" value="F:DNA binding"/>
    <property type="evidence" value="ECO:0007669"/>
    <property type="project" value="UniProtKB-KW"/>
</dbReference>
<keyword evidence="4" id="KW-1185">Reference proteome</keyword>
<keyword evidence="1" id="KW-0238">DNA-binding</keyword>
<organism evidence="3 4">
    <name type="scientific">candidate division MSBL1 archaeon SCGC-AAA259A05</name>
    <dbReference type="NCBI Taxonomy" id="1698259"/>
    <lineage>
        <taxon>Archaea</taxon>
        <taxon>Methanobacteriati</taxon>
        <taxon>Methanobacteriota</taxon>
        <taxon>candidate division MSBL1</taxon>
    </lineage>
</organism>
<evidence type="ECO:0000256" key="1">
    <source>
        <dbReference type="ARBA" id="ARBA00023125"/>
    </source>
</evidence>
<sequence length="161" mass="17819">EDILHKVSRKIVDRAGRENSLIVIGDLKGIGNKDTGKGKQMNRIANSFPYWKLTKMIEYKAKEKGIRVVKINERGTSKACHKCGSENTSRPTQGRFDCKTCSLENYNADLNGAKNILQRFLAYMVGNGAFVNKPITGAFMNKNSVDTEQVLGSSLLTSETS</sequence>
<evidence type="ECO:0000259" key="2">
    <source>
        <dbReference type="Pfam" id="PF07282"/>
    </source>
</evidence>
<protein>
    <recommendedName>
        <fullName evidence="2">Cas12f1-like TNB domain-containing protein</fullName>
    </recommendedName>
</protein>
<accession>A0A133U814</accession>
<proteinExistence type="predicted"/>
<dbReference type="InterPro" id="IPR010095">
    <property type="entry name" value="Cas12f1-like_TNB"/>
</dbReference>
<dbReference type="EMBL" id="LHXJ01000049">
    <property type="protein sequence ID" value="KXA90330.1"/>
    <property type="molecule type" value="Genomic_DNA"/>
</dbReference>
<dbReference type="NCBIfam" id="TIGR01766">
    <property type="entry name" value="IS200/IS605 family accessory protein TnpB-like domain"/>
    <property type="match status" value="1"/>
</dbReference>
<comment type="caution">
    <text evidence="3">The sequence shown here is derived from an EMBL/GenBank/DDBJ whole genome shotgun (WGS) entry which is preliminary data.</text>
</comment>
<evidence type="ECO:0000313" key="4">
    <source>
        <dbReference type="Proteomes" id="UP000070163"/>
    </source>
</evidence>
<reference evidence="3 4" key="1">
    <citation type="journal article" date="2016" name="Sci. Rep.">
        <title>Metabolic traits of an uncultured archaeal lineage -MSBL1- from brine pools of the Red Sea.</title>
        <authorList>
            <person name="Mwirichia R."/>
            <person name="Alam I."/>
            <person name="Rashid M."/>
            <person name="Vinu M."/>
            <person name="Ba-Alawi W."/>
            <person name="Anthony Kamau A."/>
            <person name="Kamanda Ngugi D."/>
            <person name="Goker M."/>
            <person name="Klenk H.P."/>
            <person name="Bajic V."/>
            <person name="Stingl U."/>
        </authorList>
    </citation>
    <scope>NUCLEOTIDE SEQUENCE [LARGE SCALE GENOMIC DNA]</scope>
    <source>
        <strain evidence="3">SCGC-AAA259A05</strain>
    </source>
</reference>
<dbReference type="Proteomes" id="UP000070163">
    <property type="component" value="Unassembled WGS sequence"/>
</dbReference>
<feature type="non-terminal residue" evidence="3">
    <location>
        <position position="1"/>
    </location>
</feature>
<dbReference type="NCBIfam" id="NF040570">
    <property type="entry name" value="guided_TnpB"/>
    <property type="match status" value="1"/>
</dbReference>
<dbReference type="AlphaFoldDB" id="A0A133U814"/>
<gene>
    <name evidence="3" type="ORF">AKJ57_04205</name>
</gene>
<feature type="domain" description="Cas12f1-like TNB" evidence="2">
    <location>
        <begin position="52"/>
        <end position="116"/>
    </location>
</feature>
<dbReference type="Pfam" id="PF07282">
    <property type="entry name" value="Cas12f1-like_TNB"/>
    <property type="match status" value="1"/>
</dbReference>
<evidence type="ECO:0000313" key="3">
    <source>
        <dbReference type="EMBL" id="KXA90330.1"/>
    </source>
</evidence>